<sequence>MMDSMDVADDYQQVKDQVAILNARGENVTEDQVIKRTLKRGLEEILDYRMDGTFYTVKWDDEGNLELFDVYKEKAGTIKPIKDSLIEDFKADDQGIWDHFNLSIMSLVAR</sequence>
<dbReference type="RefSeq" id="WP_213808921.1">
    <property type="nucleotide sequence ID" value="NZ_JAAMFK010000003.1"/>
</dbReference>
<evidence type="ECO:0000313" key="2">
    <source>
        <dbReference type="Proteomes" id="UP001519504"/>
    </source>
</evidence>
<keyword evidence="2" id="KW-1185">Reference proteome</keyword>
<reference evidence="1 2" key="1">
    <citation type="submission" date="2020-02" db="EMBL/GenBank/DDBJ databases">
        <title>Fructobacillus sp. isolated from paper mulberry of Taiwan.</title>
        <authorList>
            <person name="Lin S.-T."/>
        </authorList>
    </citation>
    <scope>NUCLEOTIDE SEQUENCE [LARGE SCALE GENOMIC DNA]</scope>
    <source>
        <strain evidence="1 2">M2-14</strain>
    </source>
</reference>
<proteinExistence type="predicted"/>
<evidence type="ECO:0000313" key="1">
    <source>
        <dbReference type="EMBL" id="MBS9338639.1"/>
    </source>
</evidence>
<dbReference type="EMBL" id="JAAMFK010000003">
    <property type="protein sequence ID" value="MBS9338639.1"/>
    <property type="molecule type" value="Genomic_DNA"/>
</dbReference>
<dbReference type="Proteomes" id="UP001519504">
    <property type="component" value="Unassembled WGS sequence"/>
</dbReference>
<name>A0ABS5R257_9LACO</name>
<comment type="caution">
    <text evidence="1">The sequence shown here is derived from an EMBL/GenBank/DDBJ whole genome shotgun (WGS) entry which is preliminary data.</text>
</comment>
<accession>A0ABS5R257</accession>
<gene>
    <name evidence="1" type="ORF">G6R29_03200</name>
</gene>
<organism evidence="1 2">
    <name type="scientific">Fructobacillus broussonetiae</name>
    <dbReference type="NCBI Taxonomy" id="2713173"/>
    <lineage>
        <taxon>Bacteria</taxon>
        <taxon>Bacillati</taxon>
        <taxon>Bacillota</taxon>
        <taxon>Bacilli</taxon>
        <taxon>Lactobacillales</taxon>
        <taxon>Lactobacillaceae</taxon>
        <taxon>Fructobacillus</taxon>
    </lineage>
</organism>
<protein>
    <submittedName>
        <fullName evidence="1">Uncharacterized protein</fullName>
    </submittedName>
</protein>